<reference evidence="2 3" key="1">
    <citation type="submission" date="2019-05" db="EMBL/GenBank/DDBJ databases">
        <title>Genomes sequences of two Nocardia cyriacigeorgica environmental isolates, type strains Nocardia asteroides ATCC 19247 and Nocardia cyriacigeorgica DSM 44484.</title>
        <authorList>
            <person name="Vautrin F."/>
            <person name="Bergeron E."/>
            <person name="Dubost A."/>
            <person name="Abrouk D."/>
            <person name="Rodriguez Nava V."/>
            <person name="Pujic P."/>
        </authorList>
    </citation>
    <scope>NUCLEOTIDE SEQUENCE [LARGE SCALE GENOMIC DNA]</scope>
    <source>
        <strain evidence="2 3">EML 1456</strain>
    </source>
</reference>
<evidence type="ECO:0000256" key="1">
    <source>
        <dbReference type="SAM" id="MobiDB-lite"/>
    </source>
</evidence>
<feature type="region of interest" description="Disordered" evidence="1">
    <location>
        <begin position="47"/>
        <end position="67"/>
    </location>
</feature>
<sequence length="67" mass="7659">MSTIAFRATEADQALVRELAREGETTSDVLRRALRVLERERWQAQMQADADRIEAEGEDLNAEPDAW</sequence>
<dbReference type="AlphaFoldDB" id="A0A5R8PC19"/>
<comment type="caution">
    <text evidence="2">The sequence shown here is derived from an EMBL/GenBank/DDBJ whole genome shotgun (WGS) entry which is preliminary data.</text>
</comment>
<dbReference type="Proteomes" id="UP000308349">
    <property type="component" value="Unassembled WGS sequence"/>
</dbReference>
<accession>A0A5R8PC19</accession>
<feature type="compositionally biased region" description="Acidic residues" evidence="1">
    <location>
        <begin position="56"/>
        <end position="67"/>
    </location>
</feature>
<organism evidence="2 3">
    <name type="scientific">Nocardia cyriacigeorgica</name>
    <dbReference type="NCBI Taxonomy" id="135487"/>
    <lineage>
        <taxon>Bacteria</taxon>
        <taxon>Bacillati</taxon>
        <taxon>Actinomycetota</taxon>
        <taxon>Actinomycetes</taxon>
        <taxon>Mycobacteriales</taxon>
        <taxon>Nocardiaceae</taxon>
        <taxon>Nocardia</taxon>
    </lineage>
</organism>
<proteinExistence type="predicted"/>
<evidence type="ECO:0000313" key="3">
    <source>
        <dbReference type="Proteomes" id="UP000308349"/>
    </source>
</evidence>
<dbReference type="RefSeq" id="WP_138456921.1">
    <property type="nucleotide sequence ID" value="NZ_VBUU01000016.1"/>
</dbReference>
<name>A0A5R8PC19_9NOCA</name>
<protein>
    <recommendedName>
        <fullName evidence="4">Antitoxin</fullName>
    </recommendedName>
</protein>
<gene>
    <name evidence="2" type="ORF">FEK35_16590</name>
</gene>
<dbReference type="EMBL" id="VBUU01000016">
    <property type="protein sequence ID" value="TLG08799.1"/>
    <property type="molecule type" value="Genomic_DNA"/>
</dbReference>
<evidence type="ECO:0000313" key="2">
    <source>
        <dbReference type="EMBL" id="TLG08799.1"/>
    </source>
</evidence>
<evidence type="ECO:0008006" key="4">
    <source>
        <dbReference type="Google" id="ProtNLM"/>
    </source>
</evidence>